<keyword evidence="5" id="KW-1185">Reference proteome</keyword>
<evidence type="ECO:0000256" key="2">
    <source>
        <dbReference type="ARBA" id="ARBA00023002"/>
    </source>
</evidence>
<accession>A0AAW0UD65</accession>
<dbReference type="PANTHER" id="PTHR43115:SF4">
    <property type="entry name" value="DEHYDROGENASE_REDUCTASE SDR FAMILY MEMBER 11"/>
    <property type="match status" value="1"/>
</dbReference>
<comment type="caution">
    <text evidence="4">The sequence shown here is derived from an EMBL/GenBank/DDBJ whole genome shotgun (WGS) entry which is preliminary data.</text>
</comment>
<dbReference type="Proteomes" id="UP001487740">
    <property type="component" value="Unassembled WGS sequence"/>
</dbReference>
<reference evidence="4 5" key="1">
    <citation type="submission" date="2023-03" db="EMBL/GenBank/DDBJ databases">
        <title>High-quality genome of Scylla paramamosain provides insights in environmental adaptation.</title>
        <authorList>
            <person name="Zhang L."/>
        </authorList>
    </citation>
    <scope>NUCLEOTIDE SEQUENCE [LARGE SCALE GENOMIC DNA]</scope>
    <source>
        <strain evidence="4">LZ_2023a</strain>
        <tissue evidence="4">Muscle</tissue>
    </source>
</reference>
<dbReference type="EMBL" id="JARAKH010000014">
    <property type="protein sequence ID" value="KAK8397173.1"/>
    <property type="molecule type" value="Genomic_DNA"/>
</dbReference>
<gene>
    <name evidence="4" type="ORF">O3P69_004707</name>
</gene>
<organism evidence="4 5">
    <name type="scientific">Scylla paramamosain</name>
    <name type="common">Mud crab</name>
    <dbReference type="NCBI Taxonomy" id="85552"/>
    <lineage>
        <taxon>Eukaryota</taxon>
        <taxon>Metazoa</taxon>
        <taxon>Ecdysozoa</taxon>
        <taxon>Arthropoda</taxon>
        <taxon>Crustacea</taxon>
        <taxon>Multicrustacea</taxon>
        <taxon>Malacostraca</taxon>
        <taxon>Eumalacostraca</taxon>
        <taxon>Eucarida</taxon>
        <taxon>Decapoda</taxon>
        <taxon>Pleocyemata</taxon>
        <taxon>Brachyura</taxon>
        <taxon>Eubrachyura</taxon>
        <taxon>Portunoidea</taxon>
        <taxon>Portunidae</taxon>
        <taxon>Portuninae</taxon>
        <taxon>Scylla</taxon>
    </lineage>
</organism>
<dbReference type="Pfam" id="PF13561">
    <property type="entry name" value="adh_short_C2"/>
    <property type="match status" value="1"/>
</dbReference>
<dbReference type="InterPro" id="IPR002347">
    <property type="entry name" value="SDR_fam"/>
</dbReference>
<feature type="region of interest" description="Disordered" evidence="3">
    <location>
        <begin position="20"/>
        <end position="42"/>
    </location>
</feature>
<dbReference type="AlphaFoldDB" id="A0AAW0UD65"/>
<dbReference type="SUPFAM" id="SSF51735">
    <property type="entry name" value="NAD(P)-binding Rossmann-fold domains"/>
    <property type="match status" value="1"/>
</dbReference>
<dbReference type="GO" id="GO:0016491">
    <property type="term" value="F:oxidoreductase activity"/>
    <property type="evidence" value="ECO:0007669"/>
    <property type="project" value="UniProtKB-KW"/>
</dbReference>
<dbReference type="InterPro" id="IPR036291">
    <property type="entry name" value="NAD(P)-bd_dom_sf"/>
</dbReference>
<evidence type="ECO:0000313" key="5">
    <source>
        <dbReference type="Proteomes" id="UP001487740"/>
    </source>
</evidence>
<dbReference type="PRINTS" id="PR00081">
    <property type="entry name" value="GDHRDH"/>
</dbReference>
<dbReference type="PANTHER" id="PTHR43115">
    <property type="entry name" value="DEHYDROGENASE/REDUCTASE SDR FAMILY MEMBER 11"/>
    <property type="match status" value="1"/>
</dbReference>
<protein>
    <recommendedName>
        <fullName evidence="6">Dehydrogenase/reductase SDR family member 11</fullName>
    </recommendedName>
</protein>
<name>A0AAW0UD65_SCYPA</name>
<keyword evidence="2" id="KW-0560">Oxidoreductase</keyword>
<proteinExistence type="inferred from homology"/>
<evidence type="ECO:0008006" key="6">
    <source>
        <dbReference type="Google" id="ProtNLM"/>
    </source>
</evidence>
<comment type="similarity">
    <text evidence="1">Belongs to the short-chain dehydrogenases/reductases (SDR) family.</text>
</comment>
<evidence type="ECO:0000256" key="1">
    <source>
        <dbReference type="ARBA" id="ARBA00006484"/>
    </source>
</evidence>
<dbReference type="Gene3D" id="3.40.50.720">
    <property type="entry name" value="NAD(P)-binding Rossmann-like Domain"/>
    <property type="match status" value="1"/>
</dbReference>
<sequence length="193" mass="21525">MGRSPGPGDGSQCRHRCQFSSKTGDRGHAGCGRCSQRGNTTESTAEDWRKMLDLNVVALCLCTREAVASMQEHGTDDGHIIHMNSISGHLVYPFLRNHLYSITKHMVTAHTEAVRQALRKGNTNIKISAISPGMVATDFGFRSGMRKEESEKMIQERACLQPEDVTESVIHILSRPPHVQIHDLIMRPTKEKH</sequence>
<evidence type="ECO:0000313" key="4">
    <source>
        <dbReference type="EMBL" id="KAK8397173.1"/>
    </source>
</evidence>
<evidence type="ECO:0000256" key="3">
    <source>
        <dbReference type="SAM" id="MobiDB-lite"/>
    </source>
</evidence>